<dbReference type="EMBL" id="BDSP01000234">
    <property type="protein sequence ID" value="GAX25871.1"/>
    <property type="molecule type" value="Genomic_DNA"/>
</dbReference>
<evidence type="ECO:0000313" key="2">
    <source>
        <dbReference type="EMBL" id="GAX25871.1"/>
    </source>
</evidence>
<reference evidence="2 3" key="1">
    <citation type="journal article" date="2015" name="Plant Cell">
        <title>Oil accumulation by the oleaginous diatom Fistulifera solaris as revealed by the genome and transcriptome.</title>
        <authorList>
            <person name="Tanaka T."/>
            <person name="Maeda Y."/>
            <person name="Veluchamy A."/>
            <person name="Tanaka M."/>
            <person name="Abida H."/>
            <person name="Marechal E."/>
            <person name="Bowler C."/>
            <person name="Muto M."/>
            <person name="Sunaga Y."/>
            <person name="Tanaka M."/>
            <person name="Yoshino T."/>
            <person name="Taniguchi T."/>
            <person name="Fukuda Y."/>
            <person name="Nemoto M."/>
            <person name="Matsumoto M."/>
            <person name="Wong P.S."/>
            <person name="Aburatani S."/>
            <person name="Fujibuchi W."/>
        </authorList>
    </citation>
    <scope>NUCLEOTIDE SEQUENCE [LARGE SCALE GENOMIC DNA]</scope>
    <source>
        <strain evidence="2 3">JPCC DA0580</strain>
    </source>
</reference>
<evidence type="ECO:0000313" key="3">
    <source>
        <dbReference type="Proteomes" id="UP000198406"/>
    </source>
</evidence>
<feature type="compositionally biased region" description="Basic and acidic residues" evidence="1">
    <location>
        <begin position="151"/>
        <end position="160"/>
    </location>
</feature>
<feature type="compositionally biased region" description="Polar residues" evidence="1">
    <location>
        <begin position="92"/>
        <end position="106"/>
    </location>
</feature>
<name>A0A1Z5KIK7_FISSO</name>
<comment type="caution">
    <text evidence="2">The sequence shown here is derived from an EMBL/GenBank/DDBJ whole genome shotgun (WGS) entry which is preliminary data.</text>
</comment>
<feature type="compositionally biased region" description="Basic and acidic residues" evidence="1">
    <location>
        <begin position="9"/>
        <end position="26"/>
    </location>
</feature>
<dbReference type="Proteomes" id="UP000198406">
    <property type="component" value="Unassembled WGS sequence"/>
</dbReference>
<sequence length="379" mass="41555">MKNANRLATKKETSNTDCQGNERDETTTSNAKGLASKREAISTDSQPKGSDERTTGITHRCIANCTAAENESSLTVSQVKVPTTSNEKDLASKSTPTNNLNYQGSRSEARKADVGPRRFGQIKVSNSANCQGSDSVAFSNAHRQASHRKKIDIGNSDRKGGRTTSITTGTAPHRVVQSTLLSNARPRVCQRTVTSDPNKRQVGKREATAMGNLHRQVGHRSATRAGDAPCRIGQIMISRRICRTMVMDTTKRQVAERWATSNASRRVSQRESSTTNNSHRRQVDESIATTMRDVPRRIGQISTTVKAKRYLALDTPRQVGHKMKSDKASHCVSEINGPISSHRYVRPKLSNKPGPAYSKNIAEGPVVLQSQLPLSLSRR</sequence>
<gene>
    <name evidence="2" type="ORF">FisN_6Hu091</name>
</gene>
<feature type="region of interest" description="Disordered" evidence="1">
    <location>
        <begin position="139"/>
        <end position="169"/>
    </location>
</feature>
<feature type="region of interest" description="Disordered" evidence="1">
    <location>
        <begin position="1"/>
        <end position="55"/>
    </location>
</feature>
<proteinExistence type="predicted"/>
<organism evidence="2 3">
    <name type="scientific">Fistulifera solaris</name>
    <name type="common">Oleaginous diatom</name>
    <dbReference type="NCBI Taxonomy" id="1519565"/>
    <lineage>
        <taxon>Eukaryota</taxon>
        <taxon>Sar</taxon>
        <taxon>Stramenopiles</taxon>
        <taxon>Ochrophyta</taxon>
        <taxon>Bacillariophyta</taxon>
        <taxon>Bacillariophyceae</taxon>
        <taxon>Bacillariophycidae</taxon>
        <taxon>Naviculales</taxon>
        <taxon>Naviculaceae</taxon>
        <taxon>Fistulifera</taxon>
    </lineage>
</organism>
<dbReference type="AlphaFoldDB" id="A0A1Z5KIK7"/>
<feature type="region of interest" description="Disordered" evidence="1">
    <location>
        <begin position="72"/>
        <end position="114"/>
    </location>
</feature>
<feature type="region of interest" description="Disordered" evidence="1">
    <location>
        <begin position="257"/>
        <end position="282"/>
    </location>
</feature>
<protein>
    <submittedName>
        <fullName evidence="2">Uncharacterized protein</fullName>
    </submittedName>
</protein>
<keyword evidence="3" id="KW-1185">Reference proteome</keyword>
<feature type="compositionally biased region" description="Polar residues" evidence="1">
    <location>
        <begin position="259"/>
        <end position="277"/>
    </location>
</feature>
<dbReference type="InParanoid" id="A0A1Z5KIK7"/>
<accession>A0A1Z5KIK7</accession>
<evidence type="ECO:0000256" key="1">
    <source>
        <dbReference type="SAM" id="MobiDB-lite"/>
    </source>
</evidence>
<feature type="compositionally biased region" description="Polar residues" evidence="1">
    <location>
        <begin position="72"/>
        <end position="85"/>
    </location>
</feature>